<evidence type="ECO:0000313" key="2">
    <source>
        <dbReference type="EMBL" id="KAL3787591.1"/>
    </source>
</evidence>
<feature type="compositionally biased region" description="Acidic residues" evidence="1">
    <location>
        <begin position="205"/>
        <end position="215"/>
    </location>
</feature>
<organism evidence="2 3">
    <name type="scientific">Cyclotella cryptica</name>
    <dbReference type="NCBI Taxonomy" id="29204"/>
    <lineage>
        <taxon>Eukaryota</taxon>
        <taxon>Sar</taxon>
        <taxon>Stramenopiles</taxon>
        <taxon>Ochrophyta</taxon>
        <taxon>Bacillariophyta</taxon>
        <taxon>Coscinodiscophyceae</taxon>
        <taxon>Thalassiosirophycidae</taxon>
        <taxon>Stephanodiscales</taxon>
        <taxon>Stephanodiscaceae</taxon>
        <taxon>Cyclotella</taxon>
    </lineage>
</organism>
<evidence type="ECO:0000313" key="3">
    <source>
        <dbReference type="Proteomes" id="UP001516023"/>
    </source>
</evidence>
<dbReference type="AlphaFoldDB" id="A0ABD3PJS8"/>
<dbReference type="EMBL" id="JABMIG020000172">
    <property type="protein sequence ID" value="KAL3787591.1"/>
    <property type="molecule type" value="Genomic_DNA"/>
</dbReference>
<reference evidence="2 3" key="1">
    <citation type="journal article" date="2020" name="G3 (Bethesda)">
        <title>Improved Reference Genome for Cyclotella cryptica CCMP332, a Model for Cell Wall Morphogenesis, Salinity Adaptation, and Lipid Production in Diatoms (Bacillariophyta).</title>
        <authorList>
            <person name="Roberts W.R."/>
            <person name="Downey K.M."/>
            <person name="Ruck E.C."/>
            <person name="Traller J.C."/>
            <person name="Alverson A.J."/>
        </authorList>
    </citation>
    <scope>NUCLEOTIDE SEQUENCE [LARGE SCALE GENOMIC DNA]</scope>
    <source>
        <strain evidence="2 3">CCMP332</strain>
    </source>
</reference>
<name>A0ABD3PJS8_9STRA</name>
<feature type="region of interest" description="Disordered" evidence="1">
    <location>
        <begin position="194"/>
        <end position="215"/>
    </location>
</feature>
<evidence type="ECO:0000256" key="1">
    <source>
        <dbReference type="SAM" id="MobiDB-lite"/>
    </source>
</evidence>
<dbReference type="Proteomes" id="UP001516023">
    <property type="component" value="Unassembled WGS sequence"/>
</dbReference>
<keyword evidence="3" id="KW-1185">Reference proteome</keyword>
<accession>A0ABD3PJS8</accession>
<protein>
    <submittedName>
        <fullName evidence="2">Uncharacterized protein</fullName>
    </submittedName>
</protein>
<sequence>TLEPIQNKKTLTMTDADDGNDRHDDLIVDEGFAVLNNFQPKKASDGVDSKNSVEKIVDPIPRYSFASFADTISMPFGDQRESFLNDCSLVFTARTKEDSESYSTGETFFLPCLMKPRCALEALVRLSFALYDWRLPLSACPQAHTIFHAHVDGLEGASANGSKKSSEHGDMKSLLYDPERSGAEWWTLVLDAPSADGKEDTNQEQLDDDEEEEDDEVGMHFDADYGLEAQISNFMLHPRVGTITYLSDIGVPTLILDKRSPAPSDVEKKSLGGDINRAWLSHPRFGKHVAFDGRLLHGAPGKFFPAVAESVTVTEPKTKKAKVEEKECTKHQNPLSGKRITFLVNIWLNHCPIDADILDEDVVSKLTTVWENPTNGKTKADESYCPPFKWNLKDVSVPDDLGEAVTLTAAPTESDGPAGVEEDLVICNRQITMIFGATMESFHDVSNFAAMKGSAEITMGNGVLTLGVGNEVNSDDEDSGEDS</sequence>
<gene>
    <name evidence="2" type="ORF">HJC23_000079</name>
</gene>
<proteinExistence type="predicted"/>
<feature type="region of interest" description="Disordered" evidence="1">
    <location>
        <begin position="1"/>
        <end position="20"/>
    </location>
</feature>
<feature type="non-terminal residue" evidence="2">
    <location>
        <position position="1"/>
    </location>
</feature>
<comment type="caution">
    <text evidence="2">The sequence shown here is derived from an EMBL/GenBank/DDBJ whole genome shotgun (WGS) entry which is preliminary data.</text>
</comment>